<feature type="compositionally biased region" description="Basic and acidic residues" evidence="1">
    <location>
        <begin position="391"/>
        <end position="408"/>
    </location>
</feature>
<gene>
    <name evidence="2" type="ORF">AGLY_006745</name>
</gene>
<dbReference type="EMBL" id="VYZN01000019">
    <property type="protein sequence ID" value="KAE9536938.1"/>
    <property type="molecule type" value="Genomic_DNA"/>
</dbReference>
<sequence length="552" mass="61790">MTESNDKPTKSSNPTDDEDVTFFFFYDLVKQLVLKRYDIGDACVLSSWLKALEQNKNKTVRNEYIKLMTIALQYTEPICPFKDPPPEIIDPLENGVIEMARKFLKKEGTATCIGDNEYDFKETHPTISTAMSNDKCQYASYQVIPNVGVQCYYAFSDEPMYNWSLPSQITVPKSGPHATDIEWERALAGIKFIKPSTDNAQLPKTRKTATAKENNEESEFKSLVSGSRVSKKKSDRVKESGENKEICNVMNINQQNRNVTEVFEWNDASLLTGEIKLGAEMCADRKVDAQVKTQIELDKEAFNAYDKLYPGDFMINVEQSVINDIIPMKTNVVTEAGDKKTIKEEQQQQQQPPAQDGGGCGGARSKQRECPRPKLCTLRQSAGHGNVEPPADERRTVVDKSSLDRQRQRISELKRKLASLNAIDGPTSNYSESRHNMVADPLARRPIPADDYRVASSGRRVRGGDDNDDCSSGGAAARPAQSAERHHVDSGLLFKRSELRSMLDFTGECFEEASSMLRSRRNNPKSVSLAQLNERSAKRRGGDESDEPPSDA</sequence>
<evidence type="ECO:0000313" key="3">
    <source>
        <dbReference type="Proteomes" id="UP000475862"/>
    </source>
</evidence>
<protein>
    <recommendedName>
        <fullName evidence="4">DUF4485 domain-containing protein</fullName>
    </recommendedName>
</protein>
<dbReference type="Proteomes" id="UP000475862">
    <property type="component" value="Unassembled WGS sequence"/>
</dbReference>
<dbReference type="OrthoDB" id="6592692at2759"/>
<keyword evidence="3" id="KW-1185">Reference proteome</keyword>
<feature type="region of interest" description="Disordered" evidence="1">
    <location>
        <begin position="442"/>
        <end position="487"/>
    </location>
</feature>
<evidence type="ECO:0000313" key="2">
    <source>
        <dbReference type="EMBL" id="KAE9536938.1"/>
    </source>
</evidence>
<organism evidence="2 3">
    <name type="scientific">Aphis glycines</name>
    <name type="common">Soybean aphid</name>
    <dbReference type="NCBI Taxonomy" id="307491"/>
    <lineage>
        <taxon>Eukaryota</taxon>
        <taxon>Metazoa</taxon>
        <taxon>Ecdysozoa</taxon>
        <taxon>Arthropoda</taxon>
        <taxon>Hexapoda</taxon>
        <taxon>Insecta</taxon>
        <taxon>Pterygota</taxon>
        <taxon>Neoptera</taxon>
        <taxon>Paraneoptera</taxon>
        <taxon>Hemiptera</taxon>
        <taxon>Sternorrhyncha</taxon>
        <taxon>Aphidomorpha</taxon>
        <taxon>Aphidoidea</taxon>
        <taxon>Aphididae</taxon>
        <taxon>Aphidini</taxon>
        <taxon>Aphis</taxon>
        <taxon>Aphis</taxon>
    </lineage>
</organism>
<accession>A0A6G0TQP4</accession>
<feature type="region of interest" description="Disordered" evidence="1">
    <location>
        <begin position="339"/>
        <end position="408"/>
    </location>
</feature>
<evidence type="ECO:0000256" key="1">
    <source>
        <dbReference type="SAM" id="MobiDB-lite"/>
    </source>
</evidence>
<feature type="compositionally biased region" description="Polar residues" evidence="1">
    <location>
        <begin position="524"/>
        <end position="534"/>
    </location>
</feature>
<feature type="region of interest" description="Disordered" evidence="1">
    <location>
        <begin position="515"/>
        <end position="552"/>
    </location>
</feature>
<feature type="region of interest" description="Disordered" evidence="1">
    <location>
        <begin position="205"/>
        <end position="240"/>
    </location>
</feature>
<proteinExistence type="predicted"/>
<name>A0A6G0TQP4_APHGL</name>
<comment type="caution">
    <text evidence="2">The sequence shown here is derived from an EMBL/GenBank/DDBJ whole genome shotgun (WGS) entry which is preliminary data.</text>
</comment>
<dbReference type="AlphaFoldDB" id="A0A6G0TQP4"/>
<reference evidence="2 3" key="1">
    <citation type="submission" date="2019-08" db="EMBL/GenBank/DDBJ databases">
        <title>The genome of the soybean aphid Biotype 1, its phylome, world population structure and adaptation to the North American continent.</title>
        <authorList>
            <person name="Giordano R."/>
            <person name="Donthu R.K."/>
            <person name="Hernandez A.G."/>
            <person name="Wright C.L."/>
            <person name="Zimin A.V."/>
        </authorList>
    </citation>
    <scope>NUCLEOTIDE SEQUENCE [LARGE SCALE GENOMIC DNA]</scope>
    <source>
        <tissue evidence="2">Whole aphids</tissue>
    </source>
</reference>
<evidence type="ECO:0008006" key="4">
    <source>
        <dbReference type="Google" id="ProtNLM"/>
    </source>
</evidence>